<proteinExistence type="predicted"/>
<sequence>MSIAVYERRKVWSPVHSAIRSLASHNRITGENATKVQAYRIKYTNPFSGILSTLAHHCVDLLYIFDAFYEDLAKADPSNQKLVEAMQQHWIDFIWDGCQPETSNYGVREDETTVYERDRTRTVRKLSEDPECNERAKRLELLAQDPAGMRILWGMLSGVIPRS</sequence>
<dbReference type="Proteomes" id="UP000606974">
    <property type="component" value="Unassembled WGS sequence"/>
</dbReference>
<organism evidence="1 2">
    <name type="scientific">Endocarpon pusillum</name>
    <dbReference type="NCBI Taxonomy" id="364733"/>
    <lineage>
        <taxon>Eukaryota</taxon>
        <taxon>Fungi</taxon>
        <taxon>Dikarya</taxon>
        <taxon>Ascomycota</taxon>
        <taxon>Pezizomycotina</taxon>
        <taxon>Eurotiomycetes</taxon>
        <taxon>Chaetothyriomycetidae</taxon>
        <taxon>Verrucariales</taxon>
        <taxon>Verrucariaceae</taxon>
        <taxon>Endocarpon</taxon>
    </lineage>
</organism>
<reference evidence="1" key="1">
    <citation type="submission" date="2020-02" db="EMBL/GenBank/DDBJ databases">
        <authorList>
            <person name="Palmer J.M."/>
        </authorList>
    </citation>
    <scope>NUCLEOTIDE SEQUENCE</scope>
    <source>
        <strain evidence="1">EPUS1.4</strain>
        <tissue evidence="1">Thallus</tissue>
    </source>
</reference>
<dbReference type="Gene3D" id="3.40.50.1820">
    <property type="entry name" value="alpha/beta hydrolase"/>
    <property type="match status" value="1"/>
</dbReference>
<gene>
    <name evidence="1" type="ORF">GJ744_002218</name>
</gene>
<protein>
    <submittedName>
        <fullName evidence="1">Uncharacterized protein</fullName>
    </submittedName>
</protein>
<keyword evidence="2" id="KW-1185">Reference proteome</keyword>
<dbReference type="InterPro" id="IPR029058">
    <property type="entry name" value="AB_hydrolase_fold"/>
</dbReference>
<evidence type="ECO:0000313" key="2">
    <source>
        <dbReference type="Proteomes" id="UP000606974"/>
    </source>
</evidence>
<dbReference type="OrthoDB" id="3200163at2759"/>
<name>A0A8H7DYX1_9EURO</name>
<comment type="caution">
    <text evidence="1">The sequence shown here is derived from an EMBL/GenBank/DDBJ whole genome shotgun (WGS) entry which is preliminary data.</text>
</comment>
<dbReference type="SUPFAM" id="SSF53474">
    <property type="entry name" value="alpha/beta-Hydrolases"/>
    <property type="match status" value="1"/>
</dbReference>
<dbReference type="AlphaFoldDB" id="A0A8H7DYX1"/>
<accession>A0A8H7DYX1</accession>
<dbReference type="EMBL" id="JAACFV010000138">
    <property type="protein sequence ID" value="KAF7504414.1"/>
    <property type="molecule type" value="Genomic_DNA"/>
</dbReference>
<evidence type="ECO:0000313" key="1">
    <source>
        <dbReference type="EMBL" id="KAF7504414.1"/>
    </source>
</evidence>